<dbReference type="InterPro" id="IPR015424">
    <property type="entry name" value="PyrdxlP-dep_Trfase"/>
</dbReference>
<evidence type="ECO:0000256" key="2">
    <source>
        <dbReference type="ARBA" id="ARBA00022898"/>
    </source>
</evidence>
<sequence length="254" mass="28288">MAAIQEKPSLLEQDRRQLHPLHHPSQSENPIIVERAEGVWLHTTDGRKILDAMAGLWNVNVGYGRTELAEAAYAQMQDLAYTSNFAGMTNLPASELAYKLSGYAYPSLKTTFFTCGGSESNDTAFKTARYFWKREGQPDKVKVISRRESYHGITLATTSATSVPRYHKMFGPLVPNFVYCHAPHPYRYEGDLQDGETVGEAAARDLEETILREGPETVAALIAEPVQGVGGVFVPPDDYFPRVRAICDQYDVLL</sequence>
<dbReference type="EMBL" id="VYDA01000632">
    <property type="protein sequence ID" value="MYH63536.1"/>
    <property type="molecule type" value="Genomic_DNA"/>
</dbReference>
<protein>
    <submittedName>
        <fullName evidence="3">Aspartate aminotransferase family protein</fullName>
    </submittedName>
</protein>
<feature type="non-terminal residue" evidence="3">
    <location>
        <position position="254"/>
    </location>
</feature>
<dbReference type="GO" id="GO:0030170">
    <property type="term" value="F:pyridoxal phosphate binding"/>
    <property type="evidence" value="ECO:0007669"/>
    <property type="project" value="InterPro"/>
</dbReference>
<dbReference type="Gene3D" id="3.90.1150.10">
    <property type="entry name" value="Aspartate Aminotransferase, domain 1"/>
    <property type="match status" value="1"/>
</dbReference>
<evidence type="ECO:0000256" key="1">
    <source>
        <dbReference type="ARBA" id="ARBA00008954"/>
    </source>
</evidence>
<dbReference type="InterPro" id="IPR015422">
    <property type="entry name" value="PyrdxlP-dep_Trfase_small"/>
</dbReference>
<reference evidence="3" key="1">
    <citation type="submission" date="2019-09" db="EMBL/GenBank/DDBJ databases">
        <title>Characterisation of the sponge microbiome using genome-centric metagenomics.</title>
        <authorList>
            <person name="Engelberts J.P."/>
            <person name="Robbins S.J."/>
            <person name="De Goeij J.M."/>
            <person name="Aranda M."/>
            <person name="Bell S.C."/>
            <person name="Webster N.S."/>
        </authorList>
    </citation>
    <scope>NUCLEOTIDE SEQUENCE</scope>
    <source>
        <strain evidence="3">SB0675_bin_29</strain>
    </source>
</reference>
<dbReference type="Pfam" id="PF00202">
    <property type="entry name" value="Aminotran_3"/>
    <property type="match status" value="1"/>
</dbReference>
<dbReference type="GO" id="GO:0008483">
    <property type="term" value="F:transaminase activity"/>
    <property type="evidence" value="ECO:0007669"/>
    <property type="project" value="UniProtKB-KW"/>
</dbReference>
<keyword evidence="3" id="KW-0808">Transferase</keyword>
<dbReference type="InterPro" id="IPR015421">
    <property type="entry name" value="PyrdxlP-dep_Trfase_major"/>
</dbReference>
<keyword evidence="2" id="KW-0663">Pyridoxal phosphate</keyword>
<evidence type="ECO:0000313" key="3">
    <source>
        <dbReference type="EMBL" id="MYH63536.1"/>
    </source>
</evidence>
<accession>A0A6B1G847</accession>
<comment type="caution">
    <text evidence="3">The sequence shown here is derived from an EMBL/GenBank/DDBJ whole genome shotgun (WGS) entry which is preliminary data.</text>
</comment>
<gene>
    <name evidence="3" type="ORF">F4148_17900</name>
</gene>
<comment type="similarity">
    <text evidence="1">Belongs to the class-III pyridoxal-phosphate-dependent aminotransferase family.</text>
</comment>
<dbReference type="InterPro" id="IPR005814">
    <property type="entry name" value="Aminotrans_3"/>
</dbReference>
<name>A0A6B1G847_9CHLR</name>
<dbReference type="Gene3D" id="3.40.640.10">
    <property type="entry name" value="Type I PLP-dependent aspartate aminotransferase-like (Major domain)"/>
    <property type="match status" value="1"/>
</dbReference>
<proteinExistence type="inferred from homology"/>
<organism evidence="3">
    <name type="scientific">Caldilineaceae bacterium SB0675_bin_29</name>
    <dbReference type="NCBI Taxonomy" id="2605266"/>
    <lineage>
        <taxon>Bacteria</taxon>
        <taxon>Bacillati</taxon>
        <taxon>Chloroflexota</taxon>
        <taxon>Caldilineae</taxon>
        <taxon>Caldilineales</taxon>
        <taxon>Caldilineaceae</taxon>
    </lineage>
</organism>
<dbReference type="PANTHER" id="PTHR43094">
    <property type="entry name" value="AMINOTRANSFERASE"/>
    <property type="match status" value="1"/>
</dbReference>
<dbReference type="PANTHER" id="PTHR43094:SF1">
    <property type="entry name" value="AMINOTRANSFERASE CLASS-III"/>
    <property type="match status" value="1"/>
</dbReference>
<dbReference type="AlphaFoldDB" id="A0A6B1G847"/>
<dbReference type="SUPFAM" id="SSF53383">
    <property type="entry name" value="PLP-dependent transferases"/>
    <property type="match status" value="1"/>
</dbReference>
<keyword evidence="3" id="KW-0032">Aminotransferase</keyword>